<evidence type="ECO:0000313" key="1">
    <source>
        <dbReference type="EMBL" id="TDB44285.1"/>
    </source>
</evidence>
<dbReference type="Proteomes" id="UP000295550">
    <property type="component" value="Unassembled WGS sequence"/>
</dbReference>
<organism evidence="1 2">
    <name type="scientific">Photorhabdus luminescens subsp. mexicana</name>
    <dbReference type="NCBI Taxonomy" id="2100167"/>
    <lineage>
        <taxon>Bacteria</taxon>
        <taxon>Pseudomonadati</taxon>
        <taxon>Pseudomonadota</taxon>
        <taxon>Gammaproteobacteria</taxon>
        <taxon>Enterobacterales</taxon>
        <taxon>Morganellaceae</taxon>
        <taxon>Photorhabdus</taxon>
    </lineage>
</organism>
<dbReference type="AlphaFoldDB" id="A0A4V2X4I9"/>
<protein>
    <recommendedName>
        <fullName evidence="3">Primase C-terminal 1 domain-containing protein</fullName>
    </recommendedName>
</protein>
<evidence type="ECO:0008006" key="3">
    <source>
        <dbReference type="Google" id="ProtNLM"/>
    </source>
</evidence>
<proteinExistence type="predicted"/>
<sequence>MKKNQAVTKTSLLQSYEKTYRICFVSDETDTQPMEAALTQKELFSLLSKHNIVDEKSTTAFIPGTFTHTNTRNEADIREISLIVYDIDCKKNHYTLENLKQKLSDYSCIVYSTYNSSYHHPRWRIVLLLDKPIPPEHFKSVHHKIANKLSIDIDQTCTNINRLYYLPSTSKINDFMYAWTNSGTLINYADILESTPKKQTQTRVQKKITRAHKDKVNIGYVSLCSGGDIERDSELCGFVVPEPLRAPFSQRDFDELLSQPGTWLRAAKYLGFPIERITYERPYSRSFSSVIPGVEDNIPSCSIALYSENGKYRVVYQAFNEVHFVSGASGPVKFDLSHIYAMMHSGRRIPKEEFPAGTNKVWLTRLLIDAGMIIPEEVCDLPELPEEAIHAERLYTGFRQLLQCKRVFKEQIADATAFTLTFACYWCRIGNRNTAKKYTQILLDSGVLRFVDRINLPRGGSVPLVMPAGKSAKVYQLCQRNIREGKAKSGYRDTIKSAQYPIVELAPVVSMYSYKSTAVTSSKSIKVESIPIRRVGLKAFVSSAEKVCGPTYLQITAVNRRIFEGGDKDTDVAMRIVNVIRQNGMLALSLEVLLAEVELPVDDELIAFLPFVKRYISDYDEKYPKLSYK</sequence>
<gene>
    <name evidence="1" type="ORF">C5468_22460</name>
</gene>
<dbReference type="EMBL" id="PUJX01000037">
    <property type="protein sequence ID" value="TDB44285.1"/>
    <property type="molecule type" value="Genomic_DNA"/>
</dbReference>
<dbReference type="RefSeq" id="WP_132348273.1">
    <property type="nucleotide sequence ID" value="NZ_CAWOLF010000037.1"/>
</dbReference>
<reference evidence="1 2" key="1">
    <citation type="journal article" date="2019" name="Int. J. Syst. Evol. Microbiol.">
        <title>Photorhabdus khanii subsp. guanajuatensis subsp. nov., isolated from Heterorhabditis atacamensis, and Photorhabdus luminescens subsp. mexicana subsp. nov., isolated from Heterorhabditis mexicana entomopathogenic nematodes.</title>
        <authorList>
            <person name="Machado R.A.R."/>
            <person name="Bruno P."/>
            <person name="Arce C.C.M."/>
            <person name="Liechti N."/>
            <person name="Kohler A."/>
            <person name="Bernal J."/>
            <person name="Bruggmann R."/>
            <person name="Turlings T.C.J."/>
        </authorList>
    </citation>
    <scope>NUCLEOTIDE SEQUENCE [LARGE SCALE GENOMIC DNA]</scope>
    <source>
        <strain evidence="1 2">MEX47-22</strain>
    </source>
</reference>
<name>A0A4V2X4I9_PHOLU</name>
<accession>A0A4V2X4I9</accession>
<comment type="caution">
    <text evidence="1">The sequence shown here is derived from an EMBL/GenBank/DDBJ whole genome shotgun (WGS) entry which is preliminary data.</text>
</comment>
<evidence type="ECO:0000313" key="2">
    <source>
        <dbReference type="Proteomes" id="UP000295550"/>
    </source>
</evidence>